<reference evidence="10 11" key="1">
    <citation type="submission" date="2018-03" db="EMBL/GenBank/DDBJ databases">
        <title>Complete genome sequence of Thauera aromatica, a model organism for studying aromatic compound degradation under denitrifying conditions.</title>
        <authorList>
            <person name="Lo H.-Y."/>
            <person name="Goris T."/>
            <person name="Boll M."/>
            <person name="Mueller J.A."/>
        </authorList>
    </citation>
    <scope>NUCLEOTIDE SEQUENCE [LARGE SCALE GENOMIC DNA]</scope>
    <source>
        <strain evidence="10 11">K172</strain>
    </source>
</reference>
<proteinExistence type="inferred from homology"/>
<dbReference type="PANTHER" id="PTHR33653:SF1">
    <property type="entry name" value="RIBONUCLEASE VAPC2"/>
    <property type="match status" value="1"/>
</dbReference>
<organism evidence="10 11">
    <name type="scientific">Thauera aromatica K172</name>
    <dbReference type="NCBI Taxonomy" id="44139"/>
    <lineage>
        <taxon>Bacteria</taxon>
        <taxon>Pseudomonadati</taxon>
        <taxon>Pseudomonadota</taxon>
        <taxon>Betaproteobacteria</taxon>
        <taxon>Rhodocyclales</taxon>
        <taxon>Zoogloeaceae</taxon>
        <taxon>Thauera</taxon>
    </lineage>
</organism>
<dbReference type="InterPro" id="IPR050556">
    <property type="entry name" value="Type_II_TA_system_RNase"/>
</dbReference>
<keyword evidence="2 8" id="KW-1277">Toxin-antitoxin system</keyword>
<name>A0A2R4BJ19_THAAR</name>
<keyword evidence="6 8" id="KW-0460">Magnesium</keyword>
<evidence type="ECO:0000259" key="9">
    <source>
        <dbReference type="Pfam" id="PF01850"/>
    </source>
</evidence>
<keyword evidence="8" id="KW-0800">Toxin</keyword>
<dbReference type="EC" id="3.1.-.-" evidence="8"/>
<dbReference type="GO" id="GO:0000287">
    <property type="term" value="F:magnesium ion binding"/>
    <property type="evidence" value="ECO:0007669"/>
    <property type="project" value="UniProtKB-UniRule"/>
</dbReference>
<keyword evidence="4 8" id="KW-0479">Metal-binding</keyword>
<protein>
    <recommendedName>
        <fullName evidence="8">Ribonuclease VapC</fullName>
        <shortName evidence="8">RNase VapC</shortName>
        <ecNumber evidence="8">3.1.-.-</ecNumber>
    </recommendedName>
    <alternativeName>
        <fullName evidence="8">Toxin VapC</fullName>
    </alternativeName>
</protein>
<keyword evidence="3 8" id="KW-0540">Nuclease</keyword>
<dbReference type="HAMAP" id="MF_00265">
    <property type="entry name" value="VapC_Nob1"/>
    <property type="match status" value="1"/>
</dbReference>
<evidence type="ECO:0000256" key="5">
    <source>
        <dbReference type="ARBA" id="ARBA00022801"/>
    </source>
</evidence>
<dbReference type="Proteomes" id="UP000241885">
    <property type="component" value="Chromosome"/>
</dbReference>
<accession>A0A2R4BJ19</accession>
<evidence type="ECO:0000256" key="8">
    <source>
        <dbReference type="HAMAP-Rule" id="MF_00265"/>
    </source>
</evidence>
<comment type="similarity">
    <text evidence="7 8">Belongs to the PINc/VapC protein family.</text>
</comment>
<evidence type="ECO:0000256" key="3">
    <source>
        <dbReference type="ARBA" id="ARBA00022722"/>
    </source>
</evidence>
<feature type="binding site" evidence="8">
    <location>
        <position position="97"/>
    </location>
    <ligand>
        <name>Mg(2+)</name>
        <dbReference type="ChEBI" id="CHEBI:18420"/>
    </ligand>
</feature>
<feature type="binding site" evidence="8">
    <location>
        <position position="6"/>
    </location>
    <ligand>
        <name>Mg(2+)</name>
        <dbReference type="ChEBI" id="CHEBI:18420"/>
    </ligand>
</feature>
<dbReference type="InterPro" id="IPR002716">
    <property type="entry name" value="PIN_dom"/>
</dbReference>
<dbReference type="GO" id="GO:0016787">
    <property type="term" value="F:hydrolase activity"/>
    <property type="evidence" value="ECO:0007669"/>
    <property type="project" value="UniProtKB-KW"/>
</dbReference>
<dbReference type="InterPro" id="IPR022907">
    <property type="entry name" value="VapC_family"/>
</dbReference>
<sequence length="133" mass="14219">MTHLLDTNIFIAALKAHPAVRARLESLPASAVVLSPIVLGELQTGVEKSEQVERNRARLEQVVAGLAVPRVDAATSAHYARIRAALERQGTPIGGNDLWIAAQALALGAVLVTDNVKEFSRVPGLVVENWLAQ</sequence>
<evidence type="ECO:0000256" key="4">
    <source>
        <dbReference type="ARBA" id="ARBA00022723"/>
    </source>
</evidence>
<dbReference type="KEGG" id="tak:Tharo_0360"/>
<comment type="function">
    <text evidence="8">Toxic component of a toxin-antitoxin (TA) system. An RNase.</text>
</comment>
<evidence type="ECO:0000313" key="10">
    <source>
        <dbReference type="EMBL" id="AVR87310.1"/>
    </source>
</evidence>
<dbReference type="InterPro" id="IPR029060">
    <property type="entry name" value="PIN-like_dom_sf"/>
</dbReference>
<evidence type="ECO:0000256" key="2">
    <source>
        <dbReference type="ARBA" id="ARBA00022649"/>
    </source>
</evidence>
<keyword evidence="11" id="KW-1185">Reference proteome</keyword>
<dbReference type="Gene3D" id="3.40.50.1010">
    <property type="entry name" value="5'-nuclease"/>
    <property type="match status" value="1"/>
</dbReference>
<dbReference type="SUPFAM" id="SSF88723">
    <property type="entry name" value="PIN domain-like"/>
    <property type="match status" value="1"/>
</dbReference>
<comment type="cofactor">
    <cofactor evidence="1 8">
        <name>Mg(2+)</name>
        <dbReference type="ChEBI" id="CHEBI:18420"/>
    </cofactor>
</comment>
<keyword evidence="5 8" id="KW-0378">Hydrolase</keyword>
<dbReference type="OrthoDB" id="9796690at2"/>
<dbReference type="RefSeq" id="WP_107219738.1">
    <property type="nucleotide sequence ID" value="NZ_CP028339.1"/>
</dbReference>
<dbReference type="Pfam" id="PF01850">
    <property type="entry name" value="PIN"/>
    <property type="match status" value="1"/>
</dbReference>
<dbReference type="PANTHER" id="PTHR33653">
    <property type="entry name" value="RIBONUCLEASE VAPC2"/>
    <property type="match status" value="1"/>
</dbReference>
<feature type="domain" description="PIN" evidence="9">
    <location>
        <begin position="4"/>
        <end position="124"/>
    </location>
</feature>
<evidence type="ECO:0000256" key="6">
    <source>
        <dbReference type="ARBA" id="ARBA00022842"/>
    </source>
</evidence>
<gene>
    <name evidence="8" type="primary">vapC</name>
    <name evidence="10" type="ORF">Tharo_0360</name>
</gene>
<dbReference type="GO" id="GO:0004540">
    <property type="term" value="F:RNA nuclease activity"/>
    <property type="evidence" value="ECO:0007669"/>
    <property type="project" value="InterPro"/>
</dbReference>
<dbReference type="EMBL" id="CP028339">
    <property type="protein sequence ID" value="AVR87310.1"/>
    <property type="molecule type" value="Genomic_DNA"/>
</dbReference>
<evidence type="ECO:0000256" key="7">
    <source>
        <dbReference type="ARBA" id="ARBA00038093"/>
    </source>
</evidence>
<evidence type="ECO:0000313" key="11">
    <source>
        <dbReference type="Proteomes" id="UP000241885"/>
    </source>
</evidence>
<evidence type="ECO:0000256" key="1">
    <source>
        <dbReference type="ARBA" id="ARBA00001946"/>
    </source>
</evidence>
<dbReference type="GO" id="GO:0090729">
    <property type="term" value="F:toxin activity"/>
    <property type="evidence" value="ECO:0007669"/>
    <property type="project" value="UniProtKB-KW"/>
</dbReference>
<dbReference type="AlphaFoldDB" id="A0A2R4BJ19"/>